<dbReference type="EC" id="3.6.4.13" evidence="2"/>
<keyword evidence="6 9" id="KW-0067">ATP-binding</keyword>
<feature type="compositionally biased region" description="Basic residues" evidence="10">
    <location>
        <begin position="626"/>
        <end position="639"/>
    </location>
</feature>
<dbReference type="SMART" id="SM00487">
    <property type="entry name" value="DEXDc"/>
    <property type="match status" value="1"/>
</dbReference>
<evidence type="ECO:0000256" key="1">
    <source>
        <dbReference type="ARBA" id="ARBA00004123"/>
    </source>
</evidence>
<evidence type="ECO:0000256" key="5">
    <source>
        <dbReference type="ARBA" id="ARBA00022806"/>
    </source>
</evidence>
<dbReference type="FunFam" id="3.40.50.300:FF:000079">
    <property type="entry name" value="probable ATP-dependent RNA helicase DDX17"/>
    <property type="match status" value="1"/>
</dbReference>
<dbReference type="Proteomes" id="UP000252139">
    <property type="component" value="Unassembled WGS sequence"/>
</dbReference>
<dbReference type="GO" id="GO:0003676">
    <property type="term" value="F:nucleic acid binding"/>
    <property type="evidence" value="ECO:0007669"/>
    <property type="project" value="InterPro"/>
</dbReference>
<keyword evidence="7" id="KW-0539">Nucleus</keyword>
<evidence type="ECO:0000256" key="2">
    <source>
        <dbReference type="ARBA" id="ARBA00012552"/>
    </source>
</evidence>
<evidence type="ECO:0000256" key="7">
    <source>
        <dbReference type="ARBA" id="ARBA00023242"/>
    </source>
</evidence>
<dbReference type="PANTHER" id="PTHR47958">
    <property type="entry name" value="ATP-DEPENDENT RNA HELICASE DBP3"/>
    <property type="match status" value="1"/>
</dbReference>
<dbReference type="Pfam" id="PF00271">
    <property type="entry name" value="Helicase_C"/>
    <property type="match status" value="1"/>
</dbReference>
<dbReference type="GO" id="GO:0016787">
    <property type="term" value="F:hydrolase activity"/>
    <property type="evidence" value="ECO:0007669"/>
    <property type="project" value="UniProtKB-KW"/>
</dbReference>
<dbReference type="InterPro" id="IPR000629">
    <property type="entry name" value="RNA-helicase_DEAD-box_CS"/>
</dbReference>
<comment type="subcellular location">
    <subcellularLocation>
        <location evidence="1">Nucleus</location>
    </subcellularLocation>
</comment>
<dbReference type="OrthoDB" id="196131at2759"/>
<feature type="region of interest" description="Disordered" evidence="10">
    <location>
        <begin position="617"/>
        <end position="698"/>
    </location>
</feature>
<feature type="short sequence motif" description="Q motif" evidence="8">
    <location>
        <begin position="234"/>
        <end position="262"/>
    </location>
</feature>
<keyword evidence="3 9" id="KW-0547">Nucleotide-binding</keyword>
<dbReference type="Pfam" id="PF00270">
    <property type="entry name" value="DEAD"/>
    <property type="match status" value="1"/>
</dbReference>
<dbReference type="GO" id="GO:0005524">
    <property type="term" value="F:ATP binding"/>
    <property type="evidence" value="ECO:0007669"/>
    <property type="project" value="UniProtKB-KW"/>
</dbReference>
<dbReference type="InterPro" id="IPR014014">
    <property type="entry name" value="RNA_helicase_DEAD_Q_motif"/>
</dbReference>
<evidence type="ECO:0000256" key="6">
    <source>
        <dbReference type="ARBA" id="ARBA00022840"/>
    </source>
</evidence>
<feature type="compositionally biased region" description="Basic and acidic residues" evidence="10">
    <location>
        <begin position="89"/>
        <end position="106"/>
    </location>
</feature>
<dbReference type="CDD" id="cd18787">
    <property type="entry name" value="SF2_C_DEAD"/>
    <property type="match status" value="1"/>
</dbReference>
<dbReference type="PROSITE" id="PS51195">
    <property type="entry name" value="Q_MOTIF"/>
    <property type="match status" value="1"/>
</dbReference>
<dbReference type="AlphaFoldDB" id="A0A367JW28"/>
<evidence type="ECO:0000256" key="8">
    <source>
        <dbReference type="PROSITE-ProRule" id="PRU00552"/>
    </source>
</evidence>
<dbReference type="InterPro" id="IPR001650">
    <property type="entry name" value="Helicase_C-like"/>
</dbReference>
<evidence type="ECO:0000256" key="4">
    <source>
        <dbReference type="ARBA" id="ARBA00022801"/>
    </source>
</evidence>
<dbReference type="STRING" id="86630.A0A367JW28"/>
<dbReference type="Gene3D" id="3.40.50.300">
    <property type="entry name" value="P-loop containing nucleotide triphosphate hydrolases"/>
    <property type="match status" value="2"/>
</dbReference>
<keyword evidence="4 9" id="KW-0378">Hydrolase</keyword>
<feature type="region of interest" description="Disordered" evidence="10">
    <location>
        <begin position="1"/>
        <end position="109"/>
    </location>
</feature>
<name>A0A367JW28_RHIAZ</name>
<dbReference type="InterPro" id="IPR027417">
    <property type="entry name" value="P-loop_NTPase"/>
</dbReference>
<dbReference type="EMBL" id="PJQL01000648">
    <property type="protein sequence ID" value="RCH93861.1"/>
    <property type="molecule type" value="Genomic_DNA"/>
</dbReference>
<evidence type="ECO:0000259" key="13">
    <source>
        <dbReference type="PROSITE" id="PS51195"/>
    </source>
</evidence>
<reference evidence="14 15" key="1">
    <citation type="journal article" date="2018" name="G3 (Bethesda)">
        <title>Phylogenetic and Phylogenomic Definition of Rhizopus Species.</title>
        <authorList>
            <person name="Gryganskyi A.P."/>
            <person name="Golan J."/>
            <person name="Dolatabadi S."/>
            <person name="Mondo S."/>
            <person name="Robb S."/>
            <person name="Idnurm A."/>
            <person name="Muszewska A."/>
            <person name="Steczkiewicz K."/>
            <person name="Masonjones S."/>
            <person name="Liao H.L."/>
            <person name="Gajdeczka M.T."/>
            <person name="Anike F."/>
            <person name="Vuek A."/>
            <person name="Anishchenko I.M."/>
            <person name="Voigt K."/>
            <person name="de Hoog G.S."/>
            <person name="Smith M.E."/>
            <person name="Heitman J."/>
            <person name="Vilgalys R."/>
            <person name="Stajich J.E."/>
        </authorList>
    </citation>
    <scope>NUCLEOTIDE SEQUENCE [LARGE SCALE GENOMIC DNA]</scope>
    <source>
        <strain evidence="14 15">CBS 357.93</strain>
    </source>
</reference>
<dbReference type="PROSITE" id="PS00039">
    <property type="entry name" value="DEAD_ATP_HELICASE"/>
    <property type="match status" value="1"/>
</dbReference>
<proteinExistence type="inferred from homology"/>
<feature type="compositionally biased region" description="Polar residues" evidence="10">
    <location>
        <begin position="661"/>
        <end position="683"/>
    </location>
</feature>
<evidence type="ECO:0000259" key="11">
    <source>
        <dbReference type="PROSITE" id="PS51192"/>
    </source>
</evidence>
<accession>A0A367JW28</accession>
<dbReference type="SUPFAM" id="SSF52540">
    <property type="entry name" value="P-loop containing nucleoside triphosphate hydrolases"/>
    <property type="match status" value="2"/>
</dbReference>
<protein>
    <recommendedName>
        <fullName evidence="2">RNA helicase</fullName>
        <ecNumber evidence="2">3.6.4.13</ecNumber>
    </recommendedName>
</protein>
<dbReference type="PROSITE" id="PS51194">
    <property type="entry name" value="HELICASE_CTER"/>
    <property type="match status" value="1"/>
</dbReference>
<sequence>MNQPKSKTFNFGFPSKKNKATQEEQSVSEGKRKITESIESSNKKLKTIDDEDELLASAGLGPSISSVTEQQQQQEEEEEDPLDAFMADMNEKAKSEKSEPKIRRDDIEEEDELESYVRHMKEKGITIGANNQPLPEIDENANSDDEVYAAAAAVDRLEKQFYDDDDDVTTATPTKKEIEPLARVDHSTIEYIPIEKNFYEEHPDIAALDNERVKALHQEMGITVSGYNVPKPCISFAHFGFDEDLMNAIVKAGYTEPSAIQRQAIPAALSGRDIIGIAKTGSGKTAAFVLPMLVHIMDQEELVKGDGPIGLILAPTRELAVQIYQESRKFAKAYGLKVGAVYGGASKLDQFKDLRSGTIEILVATPGRLIDMIKMKATNLKRVSYLVLDEADRMFDLGFEPQVRSICDNVRPDRQTLLFSATFQKRIERLARNVTSDPVRINVGTTGQANEDITQIVEVFDDDTWKWDWLMRRLAGFCIEGSVIIFVSRKDSVDSLASSIQQNGYQCVALHGDLQQYEREKVLREFKQNKAQVLVATDVAARGLDIKSVKIVINYEVAHDIDSHTHRVGRTGRAGEKGTAYTLITQKEDRFAGELVRHLETSGQAVPSELLNLAMKNSRFRDARSGRRGRGGRGRRGRGRGNANHTPIMPRSTAGVGYHSGQHTSSGMIHFQKSSTGDLHTISQQQQQQQQRKPSRWN</sequence>
<dbReference type="GO" id="GO:0005634">
    <property type="term" value="C:nucleus"/>
    <property type="evidence" value="ECO:0007669"/>
    <property type="project" value="UniProtKB-SubCell"/>
</dbReference>
<evidence type="ECO:0000256" key="3">
    <source>
        <dbReference type="ARBA" id="ARBA00022741"/>
    </source>
</evidence>
<keyword evidence="15" id="KW-1185">Reference proteome</keyword>
<gene>
    <name evidence="14" type="primary">DDX42</name>
    <name evidence="14" type="ORF">CU097_013314</name>
</gene>
<evidence type="ECO:0000259" key="12">
    <source>
        <dbReference type="PROSITE" id="PS51194"/>
    </source>
</evidence>
<feature type="domain" description="Helicase ATP-binding" evidence="11">
    <location>
        <begin position="265"/>
        <end position="441"/>
    </location>
</feature>
<keyword evidence="5 9" id="KW-0347">Helicase</keyword>
<feature type="domain" description="DEAD-box RNA helicase Q" evidence="13">
    <location>
        <begin position="234"/>
        <end position="262"/>
    </location>
</feature>
<evidence type="ECO:0000256" key="9">
    <source>
        <dbReference type="RuleBase" id="RU000492"/>
    </source>
</evidence>
<organism evidence="14 15">
    <name type="scientific">Rhizopus azygosporus</name>
    <name type="common">Rhizopus microsporus var. azygosporus</name>
    <dbReference type="NCBI Taxonomy" id="86630"/>
    <lineage>
        <taxon>Eukaryota</taxon>
        <taxon>Fungi</taxon>
        <taxon>Fungi incertae sedis</taxon>
        <taxon>Mucoromycota</taxon>
        <taxon>Mucoromycotina</taxon>
        <taxon>Mucoromycetes</taxon>
        <taxon>Mucorales</taxon>
        <taxon>Mucorineae</taxon>
        <taxon>Rhizopodaceae</taxon>
        <taxon>Rhizopus</taxon>
    </lineage>
</organism>
<comment type="caution">
    <text evidence="14">The sequence shown here is derived from an EMBL/GenBank/DDBJ whole genome shotgun (WGS) entry which is preliminary data.</text>
</comment>
<evidence type="ECO:0000313" key="15">
    <source>
        <dbReference type="Proteomes" id="UP000252139"/>
    </source>
</evidence>
<dbReference type="InterPro" id="IPR014001">
    <property type="entry name" value="Helicase_ATP-bd"/>
</dbReference>
<dbReference type="SMART" id="SM00490">
    <property type="entry name" value="HELICc"/>
    <property type="match status" value="1"/>
</dbReference>
<dbReference type="GO" id="GO:0003724">
    <property type="term" value="F:RNA helicase activity"/>
    <property type="evidence" value="ECO:0007669"/>
    <property type="project" value="UniProtKB-EC"/>
</dbReference>
<evidence type="ECO:0000313" key="14">
    <source>
        <dbReference type="EMBL" id="RCH93861.1"/>
    </source>
</evidence>
<dbReference type="InterPro" id="IPR011545">
    <property type="entry name" value="DEAD/DEAH_box_helicase_dom"/>
</dbReference>
<evidence type="ECO:0000256" key="10">
    <source>
        <dbReference type="SAM" id="MobiDB-lite"/>
    </source>
</evidence>
<dbReference type="PROSITE" id="PS51192">
    <property type="entry name" value="HELICASE_ATP_BIND_1"/>
    <property type="match status" value="1"/>
</dbReference>
<comment type="similarity">
    <text evidence="9">Belongs to the DEAD box helicase family.</text>
</comment>
<feature type="domain" description="Helicase C-terminal" evidence="12">
    <location>
        <begin position="470"/>
        <end position="614"/>
    </location>
</feature>